<dbReference type="GO" id="GO:0032543">
    <property type="term" value="P:mitochondrial translation"/>
    <property type="evidence" value="ECO:0007669"/>
    <property type="project" value="TreeGrafter"/>
</dbReference>
<feature type="compositionally biased region" description="Basic and acidic residues" evidence="1">
    <location>
        <begin position="59"/>
        <end position="82"/>
    </location>
</feature>
<dbReference type="GO" id="GO:0005763">
    <property type="term" value="C:mitochondrial small ribosomal subunit"/>
    <property type="evidence" value="ECO:0007669"/>
    <property type="project" value="TreeGrafter"/>
</dbReference>
<protein>
    <recommendedName>
        <fullName evidence="4">Eukaryotic mitochondrial regulator protein-domain-containing protein</fullName>
    </recommendedName>
</protein>
<sequence>MRAALHTLPTLCNPAARTRPAASFCLVRAVLSEASVRQFASSSRARFPAGDEPTNLASERNESRDEDGERGRDSQDQDRQAPDRPNYAQWLATIGEKYKLPVEGEPNNWLEPLRESFQPQPKRPFPTNPSFQPPAPMSNNNRNELFRAWKKEPNEKTIRALSNKYGISIDRVNAIIKLKEHEIQLLKTSSVPLQMAFCEGMEKFLGVKNKRAEGKVEDQEVAWDDDQAASQDEHAWHAKDTHRDIDEDEAYARGHRPIGKQPQSIIWDLVGEGDGSIIAERTEIVQKARAQRLARARRKLEDPPTVHVPPSKRGRPSWAFVDVGDKFSNTREKEVQRHAQQWSATVHKVSWSSISFCNVVLIIRCSNGQLGCELDHSVVCSFGWQVAMGL</sequence>
<keyword evidence="3" id="KW-1185">Reference proteome</keyword>
<evidence type="ECO:0000313" key="2">
    <source>
        <dbReference type="EMBL" id="KZT53782.1"/>
    </source>
</evidence>
<proteinExistence type="predicted"/>
<reference evidence="2 3" key="1">
    <citation type="journal article" date="2016" name="Mol. Biol. Evol.">
        <title>Comparative Genomics of Early-Diverging Mushroom-Forming Fungi Provides Insights into the Origins of Lignocellulose Decay Capabilities.</title>
        <authorList>
            <person name="Nagy L.G."/>
            <person name="Riley R."/>
            <person name="Tritt A."/>
            <person name="Adam C."/>
            <person name="Daum C."/>
            <person name="Floudas D."/>
            <person name="Sun H."/>
            <person name="Yadav J.S."/>
            <person name="Pangilinan J."/>
            <person name="Larsson K.H."/>
            <person name="Matsuura K."/>
            <person name="Barry K."/>
            <person name="Labutti K."/>
            <person name="Kuo R."/>
            <person name="Ohm R.A."/>
            <person name="Bhattacharya S.S."/>
            <person name="Shirouzu T."/>
            <person name="Yoshinaga Y."/>
            <person name="Martin F.M."/>
            <person name="Grigoriev I.V."/>
            <person name="Hibbett D.S."/>
        </authorList>
    </citation>
    <scope>NUCLEOTIDE SEQUENCE [LARGE SCALE GENOMIC DNA]</scope>
    <source>
        <strain evidence="2 3">HHB12733</strain>
    </source>
</reference>
<dbReference type="GO" id="GO:0003735">
    <property type="term" value="F:structural constituent of ribosome"/>
    <property type="evidence" value="ECO:0007669"/>
    <property type="project" value="TreeGrafter"/>
</dbReference>
<dbReference type="EMBL" id="KV424029">
    <property type="protein sequence ID" value="KZT53782.1"/>
    <property type="molecule type" value="Genomic_DNA"/>
</dbReference>
<evidence type="ECO:0008006" key="4">
    <source>
        <dbReference type="Google" id="ProtNLM"/>
    </source>
</evidence>
<dbReference type="Pfam" id="PF12298">
    <property type="entry name" value="Bot1p"/>
    <property type="match status" value="1"/>
</dbReference>
<dbReference type="PANTHER" id="PTHR28158">
    <property type="entry name" value="37S RIBOSOMAL PROTEIN S35, MITOCHONDRIAL"/>
    <property type="match status" value="1"/>
</dbReference>
<dbReference type="InParanoid" id="A0A165DY58"/>
<dbReference type="AlphaFoldDB" id="A0A165DY58"/>
<dbReference type="InterPro" id="IPR021036">
    <property type="entry name" value="Ribosomal_mS45"/>
</dbReference>
<dbReference type="Proteomes" id="UP000076842">
    <property type="component" value="Unassembled WGS sequence"/>
</dbReference>
<evidence type="ECO:0000256" key="1">
    <source>
        <dbReference type="SAM" id="MobiDB-lite"/>
    </source>
</evidence>
<gene>
    <name evidence="2" type="ORF">CALCODRAFT_474307</name>
</gene>
<dbReference type="OrthoDB" id="10052321at2759"/>
<dbReference type="PANTHER" id="PTHR28158:SF1">
    <property type="entry name" value="SMALL RIBOSOMAL SUBUNIT PROTEIN MS45"/>
    <property type="match status" value="1"/>
</dbReference>
<feature type="region of interest" description="Disordered" evidence="1">
    <location>
        <begin position="295"/>
        <end position="314"/>
    </location>
</feature>
<name>A0A165DY58_9BASI</name>
<feature type="region of interest" description="Disordered" evidence="1">
    <location>
        <begin position="39"/>
        <end position="86"/>
    </location>
</feature>
<organism evidence="2 3">
    <name type="scientific">Calocera cornea HHB12733</name>
    <dbReference type="NCBI Taxonomy" id="1353952"/>
    <lineage>
        <taxon>Eukaryota</taxon>
        <taxon>Fungi</taxon>
        <taxon>Dikarya</taxon>
        <taxon>Basidiomycota</taxon>
        <taxon>Agaricomycotina</taxon>
        <taxon>Dacrymycetes</taxon>
        <taxon>Dacrymycetales</taxon>
        <taxon>Dacrymycetaceae</taxon>
        <taxon>Calocera</taxon>
    </lineage>
</organism>
<evidence type="ECO:0000313" key="3">
    <source>
        <dbReference type="Proteomes" id="UP000076842"/>
    </source>
</evidence>
<accession>A0A165DY58</accession>